<evidence type="ECO:0000313" key="2">
    <source>
        <dbReference type="EMBL" id="GAQ82331.1"/>
    </source>
</evidence>
<protein>
    <submittedName>
        <fullName evidence="2">Uncharacterized protein</fullName>
    </submittedName>
</protein>
<keyword evidence="1" id="KW-0175">Coiled coil</keyword>
<dbReference type="Proteomes" id="UP000054558">
    <property type="component" value="Unassembled WGS sequence"/>
</dbReference>
<name>A0A1Y1HZH0_KLENI</name>
<gene>
    <name evidence="2" type="ORF">KFL_001080070</name>
</gene>
<dbReference type="OMA" id="CKNQSIM"/>
<accession>A0A1Y1HZH0</accession>
<dbReference type="OrthoDB" id="8062037at2759"/>
<organism evidence="2 3">
    <name type="scientific">Klebsormidium nitens</name>
    <name type="common">Green alga</name>
    <name type="synonym">Ulothrix nitens</name>
    <dbReference type="NCBI Taxonomy" id="105231"/>
    <lineage>
        <taxon>Eukaryota</taxon>
        <taxon>Viridiplantae</taxon>
        <taxon>Streptophyta</taxon>
        <taxon>Klebsormidiophyceae</taxon>
        <taxon>Klebsormidiales</taxon>
        <taxon>Klebsormidiaceae</taxon>
        <taxon>Klebsormidium</taxon>
    </lineage>
</organism>
<proteinExistence type="predicted"/>
<reference evidence="2 3" key="1">
    <citation type="journal article" date="2014" name="Nat. Commun.">
        <title>Klebsormidium flaccidum genome reveals primary factors for plant terrestrial adaptation.</title>
        <authorList>
            <person name="Hori K."/>
            <person name="Maruyama F."/>
            <person name="Fujisawa T."/>
            <person name="Togashi T."/>
            <person name="Yamamoto N."/>
            <person name="Seo M."/>
            <person name="Sato S."/>
            <person name="Yamada T."/>
            <person name="Mori H."/>
            <person name="Tajima N."/>
            <person name="Moriyama T."/>
            <person name="Ikeuchi M."/>
            <person name="Watanabe M."/>
            <person name="Wada H."/>
            <person name="Kobayashi K."/>
            <person name="Saito M."/>
            <person name="Masuda T."/>
            <person name="Sasaki-Sekimoto Y."/>
            <person name="Mashiguchi K."/>
            <person name="Awai K."/>
            <person name="Shimojima M."/>
            <person name="Masuda S."/>
            <person name="Iwai M."/>
            <person name="Nobusawa T."/>
            <person name="Narise T."/>
            <person name="Kondo S."/>
            <person name="Saito H."/>
            <person name="Sato R."/>
            <person name="Murakawa M."/>
            <person name="Ihara Y."/>
            <person name="Oshima-Yamada Y."/>
            <person name="Ohtaka K."/>
            <person name="Satoh M."/>
            <person name="Sonobe K."/>
            <person name="Ishii M."/>
            <person name="Ohtani R."/>
            <person name="Kanamori-Sato M."/>
            <person name="Honoki R."/>
            <person name="Miyazaki D."/>
            <person name="Mochizuki H."/>
            <person name="Umetsu J."/>
            <person name="Higashi K."/>
            <person name="Shibata D."/>
            <person name="Kamiya Y."/>
            <person name="Sato N."/>
            <person name="Nakamura Y."/>
            <person name="Tabata S."/>
            <person name="Ida S."/>
            <person name="Kurokawa K."/>
            <person name="Ohta H."/>
        </authorList>
    </citation>
    <scope>NUCLEOTIDE SEQUENCE [LARGE SCALE GENOMIC DNA]</scope>
    <source>
        <strain evidence="2 3">NIES-2285</strain>
    </source>
</reference>
<dbReference type="PANTHER" id="PTHR47026:SF2">
    <property type="entry name" value="FLAGELLAR ASSOCIATED PROTEIN"/>
    <property type="match status" value="1"/>
</dbReference>
<dbReference type="AlphaFoldDB" id="A0A1Y1HZH0"/>
<sequence length="201" mass="23187">MAQFQESVMEQVARLRDAHADATRLLRANFETRRPTKPQPSVKLLDQRKIQHTLGKQGKYDEAEQVKSLADKLERQELQAAEAAWQSELGMREQTLSAHQQVEMEALMQRATRGRDELRKARTIDLERREQRYRNVRTELEAVHRLEALKFEANLEKKIIAGKRDEKTVASNLGLKARRASVSARSRTTSRTSKVSYSAYV</sequence>
<feature type="coiled-coil region" evidence="1">
    <location>
        <begin position="56"/>
        <end position="86"/>
    </location>
</feature>
<evidence type="ECO:0000256" key="1">
    <source>
        <dbReference type="SAM" id="Coils"/>
    </source>
</evidence>
<evidence type="ECO:0000313" key="3">
    <source>
        <dbReference type="Proteomes" id="UP000054558"/>
    </source>
</evidence>
<keyword evidence="3" id="KW-1185">Reference proteome</keyword>
<dbReference type="EMBL" id="DF237057">
    <property type="protein sequence ID" value="GAQ82331.1"/>
    <property type="molecule type" value="Genomic_DNA"/>
</dbReference>
<dbReference type="PANTHER" id="PTHR47026">
    <property type="entry name" value="PIGMENTOSA GTPASE REGULATOR-LIKE PROTEIN, PUTATIVE-RELATED"/>
    <property type="match status" value="1"/>
</dbReference>